<name>A0A078L0R0_9GAMM</name>
<keyword evidence="1" id="KW-0378">Hydrolase</keyword>
<dbReference type="Proteomes" id="UP000044071">
    <property type="component" value="Unassembled WGS sequence"/>
</dbReference>
<dbReference type="SUPFAM" id="SSF52266">
    <property type="entry name" value="SGNH hydrolase"/>
    <property type="match status" value="1"/>
</dbReference>
<reference evidence="2 3" key="1">
    <citation type="submission" date="2014-06" db="EMBL/GenBank/DDBJ databases">
        <authorList>
            <person name="Urmite Genomes Urmite Genomes"/>
        </authorList>
    </citation>
    <scope>NUCLEOTIDE SEQUENCE [LARGE SCALE GENOMIC DNA]</scope>
</reference>
<dbReference type="Pfam" id="PF00657">
    <property type="entry name" value="Lipase_GDSL"/>
    <property type="match status" value="1"/>
</dbReference>
<dbReference type="STRING" id="1034943.BN59_01887"/>
<dbReference type="PANTHER" id="PTHR45648:SF22">
    <property type="entry name" value="GDSL LIPASE_ACYLHYDROLASE FAMILY PROTEIN (AFU_ORTHOLOGUE AFUA_4G14700)"/>
    <property type="match status" value="1"/>
</dbReference>
<evidence type="ECO:0000313" key="3">
    <source>
        <dbReference type="Proteomes" id="UP000044071"/>
    </source>
</evidence>
<dbReference type="eggNOG" id="COG3240">
    <property type="taxonomic scope" value="Bacteria"/>
</dbReference>
<dbReference type="PANTHER" id="PTHR45648">
    <property type="entry name" value="GDSL LIPASE/ACYLHYDROLASE FAMILY PROTEIN (AFU_ORTHOLOGUE AFUA_4G14700)"/>
    <property type="match status" value="1"/>
</dbReference>
<dbReference type="InterPro" id="IPR051058">
    <property type="entry name" value="GDSL_Est/Lipase"/>
</dbReference>
<proteinExistence type="predicted"/>
<dbReference type="AlphaFoldDB" id="A0A078L0R0"/>
<organism evidence="2 3">
    <name type="scientific">Legionella massiliensis</name>
    <dbReference type="NCBI Taxonomy" id="1034943"/>
    <lineage>
        <taxon>Bacteria</taxon>
        <taxon>Pseudomonadati</taxon>
        <taxon>Pseudomonadota</taxon>
        <taxon>Gammaproteobacteria</taxon>
        <taxon>Legionellales</taxon>
        <taxon>Legionellaceae</taxon>
        <taxon>Legionella</taxon>
    </lineage>
</organism>
<dbReference type="Gene3D" id="3.40.50.1110">
    <property type="entry name" value="SGNH hydrolase"/>
    <property type="match status" value="1"/>
</dbReference>
<dbReference type="InterPro" id="IPR001087">
    <property type="entry name" value="GDSL"/>
</dbReference>
<dbReference type="InterPro" id="IPR036514">
    <property type="entry name" value="SGNH_hydro_sf"/>
</dbReference>
<accession>A0A078L0R0</accession>
<evidence type="ECO:0000313" key="2">
    <source>
        <dbReference type="EMBL" id="CDZ77603.1"/>
    </source>
</evidence>
<dbReference type="EMBL" id="CCSB01000002">
    <property type="protein sequence ID" value="CDZ77603.1"/>
    <property type="molecule type" value="Genomic_DNA"/>
</dbReference>
<keyword evidence="3" id="KW-1185">Reference proteome</keyword>
<evidence type="ECO:0000256" key="1">
    <source>
        <dbReference type="ARBA" id="ARBA00022801"/>
    </source>
</evidence>
<gene>
    <name evidence="2" type="primary">lip-1</name>
    <name evidence="2" type="ORF">BN59_01887</name>
</gene>
<sequence length="380" mass="40714">MRMIKEALVKAKTDLAILFYLFILSTFFPAVGQTMPFSQVSQVYFFGDSLIDSGFSNNATSLFGIPNKAPTFTTFGGYIWSQYIAHDVKGFPLPVGPFPTTSDLITNNTTPLVLPSFGAVIPDLNGVDYGCGGSMTGSNPGYGISWAPSLIQQVSNYLAHAPKKLDSNAIYFIWAGSNDMLVSVIQNPLPSQAQILQTANIAATNIASQVAALSARGARKIVVMSLPNFGISPFATELATSTNIPTIPVTLKKMSYFFNVLLNQRLGQVITDFNTSPQITSVVAYSKQISQPSTGLQVVIIDAYKLVTDVIEASRAGRPYLIRGQSFFFTNTTDPACGKGVEALACMAPADGYFFADTVHPSGTAHQGIALIVEDAIDLL</sequence>
<dbReference type="GO" id="GO:0016788">
    <property type="term" value="F:hydrolase activity, acting on ester bonds"/>
    <property type="evidence" value="ECO:0007669"/>
    <property type="project" value="InterPro"/>
</dbReference>
<protein>
    <submittedName>
        <fullName evidence="2">Lipase 1</fullName>
    </submittedName>
</protein>